<accession>A0A1F5SVS7</accession>
<proteinExistence type="predicted"/>
<protein>
    <submittedName>
        <fullName evidence="1">Uncharacterized protein</fullName>
    </submittedName>
</protein>
<sequence length="94" mass="11048">MRNALELIAGGLFWLIGYMGYPAKYISISPEEWMQYEYTAPGADIHTAIDLYKKDLMNQERLNQVYWGSEQEQHPELKGYVTFFGTFTKKKEKE</sequence>
<name>A0A1F5SVS7_9BACT</name>
<evidence type="ECO:0000313" key="1">
    <source>
        <dbReference type="EMBL" id="OGF30742.1"/>
    </source>
</evidence>
<reference evidence="1 2" key="1">
    <citation type="journal article" date="2016" name="Nat. Commun.">
        <title>Thousands of microbial genomes shed light on interconnected biogeochemical processes in an aquifer system.</title>
        <authorList>
            <person name="Anantharaman K."/>
            <person name="Brown C.T."/>
            <person name="Hug L.A."/>
            <person name="Sharon I."/>
            <person name="Castelle C.J."/>
            <person name="Probst A.J."/>
            <person name="Thomas B.C."/>
            <person name="Singh A."/>
            <person name="Wilkins M.J."/>
            <person name="Karaoz U."/>
            <person name="Brodie E.L."/>
            <person name="Williams K.H."/>
            <person name="Hubbard S.S."/>
            <person name="Banfield J.F."/>
        </authorList>
    </citation>
    <scope>NUCLEOTIDE SEQUENCE [LARGE SCALE GENOMIC DNA]</scope>
</reference>
<comment type="caution">
    <text evidence="1">The sequence shown here is derived from an EMBL/GenBank/DDBJ whole genome shotgun (WGS) entry which is preliminary data.</text>
</comment>
<organism evidence="1 2">
    <name type="scientific">Candidatus Falkowbacteria bacterium RIFCSPLOWO2_12_FULL_45_13</name>
    <dbReference type="NCBI Taxonomy" id="1797991"/>
    <lineage>
        <taxon>Bacteria</taxon>
        <taxon>Candidatus Falkowiibacteriota</taxon>
    </lineage>
</organism>
<dbReference type="AlphaFoldDB" id="A0A1F5SVS7"/>
<dbReference type="Proteomes" id="UP000176915">
    <property type="component" value="Unassembled WGS sequence"/>
</dbReference>
<gene>
    <name evidence="1" type="ORF">A3H09_01005</name>
</gene>
<evidence type="ECO:0000313" key="2">
    <source>
        <dbReference type="Proteomes" id="UP000176915"/>
    </source>
</evidence>
<dbReference type="EMBL" id="MFFY01000039">
    <property type="protein sequence ID" value="OGF30742.1"/>
    <property type="molecule type" value="Genomic_DNA"/>
</dbReference>